<dbReference type="EMBL" id="CAHR02000380">
    <property type="protein sequence ID" value="CCG85004.1"/>
    <property type="molecule type" value="Genomic_DNA"/>
</dbReference>
<feature type="transmembrane region" description="Helical" evidence="6">
    <location>
        <begin position="180"/>
        <end position="201"/>
    </location>
</feature>
<dbReference type="InterPro" id="IPR037185">
    <property type="entry name" value="EmrE-like"/>
</dbReference>
<comment type="subcellular location">
    <subcellularLocation>
        <location evidence="1">Membrane</location>
        <topology evidence="1">Multi-pass membrane protein</topology>
    </subcellularLocation>
</comment>
<feature type="compositionally biased region" description="Low complexity" evidence="5">
    <location>
        <begin position="350"/>
        <end position="361"/>
    </location>
</feature>
<proteinExistence type="predicted"/>
<evidence type="ECO:0000256" key="4">
    <source>
        <dbReference type="ARBA" id="ARBA00023136"/>
    </source>
</evidence>
<feature type="transmembrane region" description="Helical" evidence="6">
    <location>
        <begin position="213"/>
        <end position="231"/>
    </location>
</feature>
<gene>
    <name evidence="7" type="ORF">TAPDE_005579</name>
</gene>
<dbReference type="Gene3D" id="1.10.3730.20">
    <property type="match status" value="1"/>
</dbReference>
<dbReference type="InterPro" id="IPR007271">
    <property type="entry name" value="Nuc_sug_transpt"/>
</dbReference>
<feature type="transmembrane region" description="Helical" evidence="6">
    <location>
        <begin position="251"/>
        <end position="274"/>
    </location>
</feature>
<keyword evidence="8" id="KW-1185">Reference proteome</keyword>
<comment type="caution">
    <text evidence="7">The sequence shown here is derived from an EMBL/GenBank/DDBJ whole genome shotgun (WGS) entry which is preliminary data.</text>
</comment>
<evidence type="ECO:0008006" key="9">
    <source>
        <dbReference type="Google" id="ProtNLM"/>
    </source>
</evidence>
<evidence type="ECO:0000313" key="7">
    <source>
        <dbReference type="EMBL" id="CCG85004.1"/>
    </source>
</evidence>
<accession>R4XKP1</accession>
<dbReference type="NCBIfam" id="TIGR00803">
    <property type="entry name" value="nst"/>
    <property type="match status" value="1"/>
</dbReference>
<reference evidence="7 8" key="1">
    <citation type="journal article" date="2013" name="MBio">
        <title>Genome sequencing of the plant pathogen Taphrina deformans, the causal agent of peach leaf curl.</title>
        <authorList>
            <person name="Cisse O.H."/>
            <person name="Almeida J.M.G.C.F."/>
            <person name="Fonseca A."/>
            <person name="Kumar A.A."/>
            <person name="Salojaervi J."/>
            <person name="Overmyer K."/>
            <person name="Hauser P.M."/>
            <person name="Pagni M."/>
        </authorList>
    </citation>
    <scope>NUCLEOTIDE SEQUENCE [LARGE SCALE GENOMIC DNA]</scope>
    <source>
        <strain evidence="8">PYCC 5710 / ATCC 11124 / CBS 356.35 / IMI 108563 / JCM 9778 / NBRC 8474</strain>
    </source>
</reference>
<dbReference type="VEuPathDB" id="FungiDB:TAPDE_005579"/>
<feature type="compositionally biased region" description="Basic and acidic residues" evidence="5">
    <location>
        <begin position="365"/>
        <end position="377"/>
    </location>
</feature>
<dbReference type="eggNOG" id="KOG2234">
    <property type="taxonomic scope" value="Eukaryota"/>
</dbReference>
<protein>
    <recommendedName>
        <fullName evidence="9">UDP-galactose transporter</fullName>
    </recommendedName>
</protein>
<name>R4XKP1_TAPDE</name>
<feature type="region of interest" description="Disordered" evidence="5">
    <location>
        <begin position="349"/>
        <end position="377"/>
    </location>
</feature>
<evidence type="ECO:0000256" key="6">
    <source>
        <dbReference type="SAM" id="Phobius"/>
    </source>
</evidence>
<dbReference type="GO" id="GO:0015165">
    <property type="term" value="F:pyrimidine nucleotide-sugar transmembrane transporter activity"/>
    <property type="evidence" value="ECO:0007669"/>
    <property type="project" value="InterPro"/>
</dbReference>
<sequence>MPVPLDDKWRGVPIKYIALPTLAIQNAAAALITHYSRVMPEYKDERYYPSTAVLLSEVLKLFICFFAFRAEHVQAEGPDISFLDSLRAAFPSDSYKLAIPAALFTLQNNLQYVAISNLDAAMFQVTYQMKIITTAIFSVILFRKQLSWTKWGSLLLLTAGVAMVSLPSGAAAAHSDGMNMGLGLIAVSIASVSSGLAGVYFEKVLKGSQSSLFKLNIPLSAFSIVPALFLGVMLKDGQEIYEKGFFYGYNYIVWITIVIQALGGLIVATCVLYADNIMKNFATSSAVIISALASVFLFEYVISLYFVVGTTGVLLATYIYGLPDALEQSSDTSEESKPLAIDEVYEDSELQPLDDLSSPSLVPAELHRSDTDASDKV</sequence>
<keyword evidence="2 6" id="KW-0812">Transmembrane</keyword>
<dbReference type="Pfam" id="PF04142">
    <property type="entry name" value="Nuc_sug_transp"/>
    <property type="match status" value="1"/>
</dbReference>
<evidence type="ECO:0000256" key="1">
    <source>
        <dbReference type="ARBA" id="ARBA00004141"/>
    </source>
</evidence>
<keyword evidence="3 6" id="KW-1133">Transmembrane helix</keyword>
<dbReference type="PIRSF" id="PIRSF005799">
    <property type="entry name" value="UDP-gal_transpt"/>
    <property type="match status" value="1"/>
</dbReference>
<evidence type="ECO:0000256" key="5">
    <source>
        <dbReference type="SAM" id="MobiDB-lite"/>
    </source>
</evidence>
<evidence type="ECO:0000313" key="8">
    <source>
        <dbReference type="Proteomes" id="UP000013776"/>
    </source>
</evidence>
<keyword evidence="4 6" id="KW-0472">Membrane</keyword>
<dbReference type="Proteomes" id="UP000013776">
    <property type="component" value="Unassembled WGS sequence"/>
</dbReference>
<evidence type="ECO:0000256" key="3">
    <source>
        <dbReference type="ARBA" id="ARBA00022989"/>
    </source>
</evidence>
<dbReference type="STRING" id="1097556.R4XKP1"/>
<feature type="transmembrane region" description="Helical" evidence="6">
    <location>
        <begin position="154"/>
        <end position="174"/>
    </location>
</feature>
<dbReference type="GO" id="GO:0000139">
    <property type="term" value="C:Golgi membrane"/>
    <property type="evidence" value="ECO:0007669"/>
    <property type="project" value="InterPro"/>
</dbReference>
<organism evidence="7 8">
    <name type="scientific">Taphrina deformans (strain PYCC 5710 / ATCC 11124 / CBS 356.35 / IMI 108563 / JCM 9778 / NBRC 8474)</name>
    <name type="common">Peach leaf curl fungus</name>
    <name type="synonym">Lalaria deformans</name>
    <dbReference type="NCBI Taxonomy" id="1097556"/>
    <lineage>
        <taxon>Eukaryota</taxon>
        <taxon>Fungi</taxon>
        <taxon>Dikarya</taxon>
        <taxon>Ascomycota</taxon>
        <taxon>Taphrinomycotina</taxon>
        <taxon>Taphrinomycetes</taxon>
        <taxon>Taphrinales</taxon>
        <taxon>Taphrinaceae</taxon>
        <taxon>Taphrina</taxon>
    </lineage>
</organism>
<dbReference type="PANTHER" id="PTHR10231">
    <property type="entry name" value="NUCLEOTIDE-SUGAR TRANSMEMBRANE TRANSPORTER"/>
    <property type="match status" value="1"/>
</dbReference>
<dbReference type="OrthoDB" id="408493at2759"/>
<feature type="transmembrane region" description="Helical" evidence="6">
    <location>
        <begin position="281"/>
        <end position="298"/>
    </location>
</feature>
<evidence type="ECO:0000256" key="2">
    <source>
        <dbReference type="ARBA" id="ARBA00022692"/>
    </source>
</evidence>
<dbReference type="SUPFAM" id="SSF103481">
    <property type="entry name" value="Multidrug resistance efflux transporter EmrE"/>
    <property type="match status" value="1"/>
</dbReference>
<feature type="transmembrane region" description="Helical" evidence="6">
    <location>
        <begin position="125"/>
        <end position="142"/>
    </location>
</feature>
<dbReference type="AlphaFoldDB" id="R4XKP1"/>